<protein>
    <recommendedName>
        <fullName evidence="2">C2 domain-containing protein</fullName>
    </recommendedName>
</protein>
<sequence>MYDKMSHRLLNQYKGWRWFGENGCLNTLPNPLKNYWQAKIDFPFPNTSADLTTEHIKPVVIGGGGANSETKPIAGHWQLDLNLIGLQFTLHPLFTKEHELASRLQRLCENYTSRGNTDKATFLQEKLRALKKSKMEMNAQGPRSMSRFRALTRQIRETERILSQTKEEDAVQLRNIISTWQCLKALRVKNCCVSTSVKLHFQKLELKARNGSPVHYDGSATDSTAESSRAEEECANGSTFMNDDIIFTPDYMGDWLQEALNAHTLQEKAGDGLHLTAQTKITHFPLVPILTMNETISSDFDCEKEEQCRRAALRDRSISVKIFYNGKLVSATSKSPFDLNFRVNIEETFNMQVTNWPESLMLEVHEYKKFRSTLLAKVYLPIPHRMVTLTSAPVETSMFSCEQPVKRCHTRVGSSFRISDGDRSTGWLGTAAKLYYVLSWAVDDKGFPKAPPAEPVPPSIGGTVAARLTRRQFEWLMKLRFDPNHPGNTSLQELIREMREMEKNSDGHFRLEPIEEPCFATDEQLDAIRRFRLLSLRESLHAPEALRTFPVPLLDRQITQAMMEDYTGGQCELPAREKDDLAADRKWVIQYFQKLVSDVEKNMHHIQKKYKLSDIVWEHQNADRPLEISWDMFRRARQLKPRCQTVERVHPGLLSNGGLVIRVNVQSAVHLPIRQERHNDMENRGACCGLSSGTHSLIHWTNRGSPKLQPFAEVNFQRSSFQTRVAEGPDPIWREKFAFVFCSLDADYSHAGLAKNRDDIIINIFDAVSFQLTERDTLKGCGAHTFFGKQWLGSVTIPFRALLQQPKMECTLRISVPPALLGYTWPRDLVKQDEASFLSVLIALDPHISSKDDPSVLVTMLLLFFNLSRGFCPADESEETLKLAHEFEKKCRAAGRQKRLVSVVVNSEGQLVLPTRFFRPLPPPPGILHHDGDERIEEEQLTLLHQRRVAAFVSLIPVLPSSSEVGDHGEMWLTSGQCLDLVIGNSISLAVLLCNFFLHMQGMTAWVVLGTSAIEDGTAYVFSSHRNSGELLWNPKDGQHYSIDTLLLNFPIRKVDYLVNWQNVHNIFHISSNAQNIS</sequence>
<comment type="caution">
    <text evidence="3">The sequence shown here is derived from an EMBL/GenBank/DDBJ whole genome shotgun (WGS) entry which is preliminary data.</text>
</comment>
<proteinExistence type="predicted"/>
<dbReference type="InterPro" id="IPR000008">
    <property type="entry name" value="C2_dom"/>
</dbReference>
<dbReference type="PANTHER" id="PTHR20837">
    <property type="entry name" value="CENTROSOMAL PROTEIN-RELATED"/>
    <property type="match status" value="1"/>
</dbReference>
<dbReference type="Proteomes" id="UP001591681">
    <property type="component" value="Unassembled WGS sequence"/>
</dbReference>
<dbReference type="InterPro" id="IPR056290">
    <property type="entry name" value="CEPT76/DRC7_peptidase-like_dom"/>
</dbReference>
<keyword evidence="4" id="KW-1185">Reference proteome</keyword>
<dbReference type="InterPro" id="IPR028928">
    <property type="entry name" value="CC2D2AN-C2"/>
</dbReference>
<evidence type="ECO:0000259" key="2">
    <source>
        <dbReference type="SMART" id="SM00239"/>
    </source>
</evidence>
<dbReference type="Pfam" id="PF00168">
    <property type="entry name" value="C2"/>
    <property type="match status" value="1"/>
</dbReference>
<dbReference type="SMART" id="SM00239">
    <property type="entry name" value="C2"/>
    <property type="match status" value="1"/>
</dbReference>
<accession>A0ABD1J8T2</accession>
<evidence type="ECO:0000313" key="4">
    <source>
        <dbReference type="Proteomes" id="UP001591681"/>
    </source>
</evidence>
<gene>
    <name evidence="3" type="ORF">ACEWY4_020904</name>
</gene>
<dbReference type="InterPro" id="IPR052434">
    <property type="entry name" value="Tectonic-like_complex_comp"/>
</dbReference>
<dbReference type="Gene3D" id="2.60.40.150">
    <property type="entry name" value="C2 domain"/>
    <property type="match status" value="1"/>
</dbReference>
<feature type="coiled-coil region" evidence="1">
    <location>
        <begin position="120"/>
        <end position="168"/>
    </location>
</feature>
<keyword evidence="1" id="KW-0175">Coiled coil</keyword>
<dbReference type="AlphaFoldDB" id="A0ABD1J8T2"/>
<dbReference type="InterPro" id="IPR035892">
    <property type="entry name" value="C2_domain_sf"/>
</dbReference>
<evidence type="ECO:0000313" key="3">
    <source>
        <dbReference type="EMBL" id="KAL2083131.1"/>
    </source>
</evidence>
<evidence type="ECO:0000256" key="1">
    <source>
        <dbReference type="SAM" id="Coils"/>
    </source>
</evidence>
<dbReference type="EMBL" id="JBHFQA010000018">
    <property type="protein sequence ID" value="KAL2083131.1"/>
    <property type="molecule type" value="Genomic_DNA"/>
</dbReference>
<reference evidence="3 4" key="1">
    <citation type="submission" date="2024-09" db="EMBL/GenBank/DDBJ databases">
        <title>A chromosome-level genome assembly of Gray's grenadier anchovy, Coilia grayii.</title>
        <authorList>
            <person name="Fu Z."/>
        </authorList>
    </citation>
    <scope>NUCLEOTIDE SEQUENCE [LARGE SCALE GENOMIC DNA]</scope>
    <source>
        <strain evidence="3">G4</strain>
        <tissue evidence="3">Muscle</tissue>
    </source>
</reference>
<dbReference type="Pfam" id="PF24656">
    <property type="entry name" value="CEPT76_peptidase"/>
    <property type="match status" value="1"/>
</dbReference>
<organism evidence="3 4">
    <name type="scientific">Coilia grayii</name>
    <name type="common">Gray's grenadier anchovy</name>
    <dbReference type="NCBI Taxonomy" id="363190"/>
    <lineage>
        <taxon>Eukaryota</taxon>
        <taxon>Metazoa</taxon>
        <taxon>Chordata</taxon>
        <taxon>Craniata</taxon>
        <taxon>Vertebrata</taxon>
        <taxon>Euteleostomi</taxon>
        <taxon>Actinopterygii</taxon>
        <taxon>Neopterygii</taxon>
        <taxon>Teleostei</taxon>
        <taxon>Clupei</taxon>
        <taxon>Clupeiformes</taxon>
        <taxon>Clupeoidei</taxon>
        <taxon>Engraulidae</taxon>
        <taxon>Coilinae</taxon>
        <taxon>Coilia</taxon>
    </lineage>
</organism>
<name>A0ABD1J8T2_9TELE</name>
<dbReference type="Pfam" id="PF15625">
    <property type="entry name" value="CC2D2AN-C2"/>
    <property type="match status" value="1"/>
</dbReference>
<dbReference type="SUPFAM" id="SSF49562">
    <property type="entry name" value="C2 domain (Calcium/lipid-binding domain, CaLB)"/>
    <property type="match status" value="1"/>
</dbReference>
<dbReference type="PANTHER" id="PTHR20837:SF2">
    <property type="entry name" value="PROTEIN CC2D2B"/>
    <property type="match status" value="1"/>
</dbReference>
<feature type="domain" description="C2" evidence="2">
    <location>
        <begin position="660"/>
        <end position="811"/>
    </location>
</feature>